<keyword evidence="2" id="KW-0677">Repeat</keyword>
<name>A0AAV6R9M4_SOLSE</name>
<reference evidence="3 4" key="1">
    <citation type="journal article" date="2021" name="Sci. Rep.">
        <title>Chromosome anchoring in Senegalese sole (Solea senegalensis) reveals sex-associated markers and genome rearrangements in flatfish.</title>
        <authorList>
            <person name="Guerrero-Cozar I."/>
            <person name="Gomez-Garrido J."/>
            <person name="Berbel C."/>
            <person name="Martinez-Blanch J.F."/>
            <person name="Alioto T."/>
            <person name="Claros M.G."/>
            <person name="Gagnaire P.A."/>
            <person name="Manchado M."/>
        </authorList>
    </citation>
    <scope>NUCLEOTIDE SEQUENCE [LARGE SCALE GENOMIC DNA]</scope>
    <source>
        <strain evidence="3">Sse05_10M</strain>
    </source>
</reference>
<evidence type="ECO:0000256" key="2">
    <source>
        <dbReference type="ARBA" id="ARBA00022737"/>
    </source>
</evidence>
<dbReference type="AlphaFoldDB" id="A0AAV6R9M4"/>
<dbReference type="Pfam" id="PF00560">
    <property type="entry name" value="LRR_1"/>
    <property type="match status" value="1"/>
</dbReference>
<dbReference type="PANTHER" id="PTHR48051">
    <property type="match status" value="1"/>
</dbReference>
<evidence type="ECO:0000313" key="4">
    <source>
        <dbReference type="Proteomes" id="UP000693946"/>
    </source>
</evidence>
<organism evidence="3 4">
    <name type="scientific">Solea senegalensis</name>
    <name type="common">Senegalese sole</name>
    <dbReference type="NCBI Taxonomy" id="28829"/>
    <lineage>
        <taxon>Eukaryota</taxon>
        <taxon>Metazoa</taxon>
        <taxon>Chordata</taxon>
        <taxon>Craniata</taxon>
        <taxon>Vertebrata</taxon>
        <taxon>Euteleostomi</taxon>
        <taxon>Actinopterygii</taxon>
        <taxon>Neopterygii</taxon>
        <taxon>Teleostei</taxon>
        <taxon>Neoteleostei</taxon>
        <taxon>Acanthomorphata</taxon>
        <taxon>Carangaria</taxon>
        <taxon>Pleuronectiformes</taxon>
        <taxon>Pleuronectoidei</taxon>
        <taxon>Soleidae</taxon>
        <taxon>Solea</taxon>
    </lineage>
</organism>
<dbReference type="GO" id="GO:0005737">
    <property type="term" value="C:cytoplasm"/>
    <property type="evidence" value="ECO:0007669"/>
    <property type="project" value="TreeGrafter"/>
</dbReference>
<sequence length="351" mass="39187">MAESVVGAIDVSVVRALYGNSPSLNLSSKKIREVPKCVSRLTKLSVLLLNNNCITSLPAELLSLQHLTQLNLGNNSLKEVPAALGHLESLKKLYLFSNQITVVPPEVIDGLHNLVVLNLNHNKIQSLPLEIKSLMKLEHLSVLDNKLEELPAELGHLSKLSEINLTSNRLCCLPQQLCQCKDLTKLHVARNKLTSLPEGITALEKLQVVDVAGNKLSVFPVEFHRLPLKELYCEGNRFVQCEPVQSEQDAEVLTLKELVARFVLWEDRNRVSLVHRMLPHYPCLSALLANGSCCALCQGPFLTTWLECVHFVNLRKDMKVRSSLTIPVRAVLCSYKCFNTEGHCYYGVATR</sequence>
<dbReference type="EMBL" id="JAGKHQ010000013">
    <property type="protein sequence ID" value="KAG7500627.1"/>
    <property type="molecule type" value="Genomic_DNA"/>
</dbReference>
<dbReference type="InterPro" id="IPR003591">
    <property type="entry name" value="Leu-rich_rpt_typical-subtyp"/>
</dbReference>
<comment type="caution">
    <text evidence="3">The sequence shown here is derived from an EMBL/GenBank/DDBJ whole genome shotgun (WGS) entry which is preliminary data.</text>
</comment>
<accession>A0AAV6R9M4</accession>
<evidence type="ECO:0000256" key="1">
    <source>
        <dbReference type="ARBA" id="ARBA00022614"/>
    </source>
</evidence>
<dbReference type="InterPro" id="IPR001611">
    <property type="entry name" value="Leu-rich_rpt"/>
</dbReference>
<gene>
    <name evidence="3" type="ORF">JOB18_024809</name>
</gene>
<dbReference type="SMART" id="SM00369">
    <property type="entry name" value="LRR_TYP"/>
    <property type="match status" value="8"/>
</dbReference>
<dbReference type="InterPro" id="IPR050216">
    <property type="entry name" value="LRR_domain-containing"/>
</dbReference>
<dbReference type="SMART" id="SM00364">
    <property type="entry name" value="LRR_BAC"/>
    <property type="match status" value="5"/>
</dbReference>
<dbReference type="Proteomes" id="UP000693946">
    <property type="component" value="Linkage Group LG20"/>
</dbReference>
<dbReference type="Pfam" id="PF13855">
    <property type="entry name" value="LRR_8"/>
    <property type="match status" value="2"/>
</dbReference>
<keyword evidence="4" id="KW-1185">Reference proteome</keyword>
<dbReference type="PROSITE" id="PS51450">
    <property type="entry name" value="LRR"/>
    <property type="match status" value="2"/>
</dbReference>
<protein>
    <submittedName>
        <fullName evidence="3">Leucine-rich repeat-containing protein 69</fullName>
    </submittedName>
</protein>
<evidence type="ECO:0000313" key="3">
    <source>
        <dbReference type="EMBL" id="KAG7500627.1"/>
    </source>
</evidence>
<proteinExistence type="predicted"/>
<dbReference type="PANTHER" id="PTHR48051:SF39">
    <property type="entry name" value="P53-INDUCED DEATH DOMAIN PROTEIN 1"/>
    <property type="match status" value="1"/>
</dbReference>
<keyword evidence="1" id="KW-0433">Leucine-rich repeat</keyword>